<evidence type="ECO:0000313" key="6">
    <source>
        <dbReference type="Proteomes" id="UP001642900"/>
    </source>
</evidence>
<keyword evidence="3" id="KW-0804">Transcription</keyword>
<dbReference type="EMBL" id="JAAKZF010000129">
    <property type="protein sequence ID" value="NGO55763.1"/>
    <property type="molecule type" value="Genomic_DNA"/>
</dbReference>
<proteinExistence type="predicted"/>
<sequence length="326" mass="36921">MKRSNATAGSASVVPPAVTFDTRVVAPHERIDYWEEHCAERVVGLRCSCLSENGLTARYHYFDFGRIKMIDIAADEHFVERTPYLLRRREKDSAFLTLILSGKVFVNRAGQCAVAEAGDVVLYDTNHAYMHGFPAHGRQVIFEIPGDDFRDRFADWNLRELVHFGGSTNPGRIVPIALQNVLHSARTSNWSVENTAGLIEDEIWEVMETACSLVSGRTRSTYHAQTLRRVRRHIAENLHDPDLCPASIASTMGIGLRQLNRLFEDEPLSLMEFIVAKRLESARSDLLRYGSGASISDVSYRWGFKSLAHFSRKFRERFGVSPSRCR</sequence>
<dbReference type="PANTHER" id="PTHR46796:SF6">
    <property type="entry name" value="ARAC SUBFAMILY"/>
    <property type="match status" value="1"/>
</dbReference>
<protein>
    <submittedName>
        <fullName evidence="5">Helix-turn-helix domain-containing protein</fullName>
    </submittedName>
</protein>
<evidence type="ECO:0000256" key="3">
    <source>
        <dbReference type="ARBA" id="ARBA00023163"/>
    </source>
</evidence>
<gene>
    <name evidence="5" type="ORF">G6N73_32900</name>
</gene>
<dbReference type="GO" id="GO:0003700">
    <property type="term" value="F:DNA-binding transcription factor activity"/>
    <property type="evidence" value="ECO:0007669"/>
    <property type="project" value="InterPro"/>
</dbReference>
<dbReference type="AlphaFoldDB" id="A0A6G4WNI6"/>
<reference evidence="5 6" key="1">
    <citation type="submission" date="2020-02" db="EMBL/GenBank/DDBJ databases">
        <title>Genome sequence of strain CCNWXJ40-4.</title>
        <authorList>
            <person name="Gao J."/>
            <person name="Sun J."/>
        </authorList>
    </citation>
    <scope>NUCLEOTIDE SEQUENCE [LARGE SCALE GENOMIC DNA]</scope>
    <source>
        <strain evidence="5 6">CCNWXJ 40-4</strain>
    </source>
</reference>
<dbReference type="PROSITE" id="PS00041">
    <property type="entry name" value="HTH_ARAC_FAMILY_1"/>
    <property type="match status" value="1"/>
</dbReference>
<dbReference type="SMART" id="SM00342">
    <property type="entry name" value="HTH_ARAC"/>
    <property type="match status" value="1"/>
</dbReference>
<dbReference type="InterPro" id="IPR009057">
    <property type="entry name" value="Homeodomain-like_sf"/>
</dbReference>
<feature type="domain" description="HTH araC/xylS-type" evidence="4">
    <location>
        <begin position="228"/>
        <end position="326"/>
    </location>
</feature>
<dbReference type="InterPro" id="IPR018062">
    <property type="entry name" value="HTH_AraC-typ_CS"/>
</dbReference>
<dbReference type="InterPro" id="IPR018060">
    <property type="entry name" value="HTH_AraC"/>
</dbReference>
<dbReference type="Gene3D" id="1.10.10.60">
    <property type="entry name" value="Homeodomain-like"/>
    <property type="match status" value="1"/>
</dbReference>
<organism evidence="5 6">
    <name type="scientific">Allomesorhizobium camelthorni</name>
    <dbReference type="NCBI Taxonomy" id="475069"/>
    <lineage>
        <taxon>Bacteria</taxon>
        <taxon>Pseudomonadati</taxon>
        <taxon>Pseudomonadota</taxon>
        <taxon>Alphaproteobacteria</taxon>
        <taxon>Hyphomicrobiales</taxon>
        <taxon>Phyllobacteriaceae</taxon>
        <taxon>Allomesorhizobium</taxon>
    </lineage>
</organism>
<comment type="caution">
    <text evidence="5">The sequence shown here is derived from an EMBL/GenBank/DDBJ whole genome shotgun (WGS) entry which is preliminary data.</text>
</comment>
<dbReference type="RefSeq" id="WP_165034108.1">
    <property type="nucleotide sequence ID" value="NZ_JAAKZF010000129.1"/>
</dbReference>
<accession>A0A6G4WNI6</accession>
<dbReference type="SUPFAM" id="SSF46689">
    <property type="entry name" value="Homeodomain-like"/>
    <property type="match status" value="1"/>
</dbReference>
<keyword evidence="1" id="KW-0805">Transcription regulation</keyword>
<evidence type="ECO:0000259" key="4">
    <source>
        <dbReference type="PROSITE" id="PS01124"/>
    </source>
</evidence>
<dbReference type="PRINTS" id="PR00032">
    <property type="entry name" value="HTHARAC"/>
</dbReference>
<dbReference type="InterPro" id="IPR050204">
    <property type="entry name" value="AraC_XylS_family_regulators"/>
</dbReference>
<dbReference type="InterPro" id="IPR035418">
    <property type="entry name" value="AraC-bd_2"/>
</dbReference>
<name>A0A6G4WNI6_9HYPH</name>
<dbReference type="PROSITE" id="PS01124">
    <property type="entry name" value="HTH_ARAC_FAMILY_2"/>
    <property type="match status" value="1"/>
</dbReference>
<dbReference type="Pfam" id="PF12833">
    <property type="entry name" value="HTH_18"/>
    <property type="match status" value="1"/>
</dbReference>
<evidence type="ECO:0000313" key="5">
    <source>
        <dbReference type="EMBL" id="NGO55763.1"/>
    </source>
</evidence>
<dbReference type="Pfam" id="PF14525">
    <property type="entry name" value="AraC_binding_2"/>
    <property type="match status" value="1"/>
</dbReference>
<dbReference type="GO" id="GO:0043565">
    <property type="term" value="F:sequence-specific DNA binding"/>
    <property type="evidence" value="ECO:0007669"/>
    <property type="project" value="InterPro"/>
</dbReference>
<dbReference type="PANTHER" id="PTHR46796">
    <property type="entry name" value="HTH-TYPE TRANSCRIPTIONAL ACTIVATOR RHAS-RELATED"/>
    <property type="match status" value="1"/>
</dbReference>
<dbReference type="InterPro" id="IPR020449">
    <property type="entry name" value="Tscrpt_reg_AraC-type_HTH"/>
</dbReference>
<keyword evidence="6" id="KW-1185">Reference proteome</keyword>
<keyword evidence="2" id="KW-0238">DNA-binding</keyword>
<evidence type="ECO:0000256" key="2">
    <source>
        <dbReference type="ARBA" id="ARBA00023125"/>
    </source>
</evidence>
<evidence type="ECO:0000256" key="1">
    <source>
        <dbReference type="ARBA" id="ARBA00023015"/>
    </source>
</evidence>
<dbReference type="Proteomes" id="UP001642900">
    <property type="component" value="Unassembled WGS sequence"/>
</dbReference>